<dbReference type="InParanoid" id="A0A212PZ09"/>
<dbReference type="RefSeq" id="WP_088570063.1">
    <property type="nucleotide sequence ID" value="NZ_FYEK01000003.1"/>
</dbReference>
<keyword evidence="2 3" id="KW-0175">Coiled coil</keyword>
<feature type="coiled-coil region" evidence="3">
    <location>
        <begin position="85"/>
        <end position="290"/>
    </location>
</feature>
<gene>
    <name evidence="5" type="ORF">SAMN02746019_00022910</name>
</gene>
<comment type="subcellular location">
    <subcellularLocation>
        <location evidence="1">Cell envelope</location>
    </subcellularLocation>
</comment>
<dbReference type="PANTHER" id="PTHR32347">
    <property type="entry name" value="EFFLUX SYSTEM COMPONENT YKNX-RELATED"/>
    <property type="match status" value="1"/>
</dbReference>
<evidence type="ECO:0000313" key="5">
    <source>
        <dbReference type="EMBL" id="SNB52307.1"/>
    </source>
</evidence>
<keyword evidence="6" id="KW-1185">Reference proteome</keyword>
<dbReference type="InterPro" id="IPR058792">
    <property type="entry name" value="Beta-barrel_RND_2"/>
</dbReference>
<dbReference type="InterPro" id="IPR050465">
    <property type="entry name" value="UPF0194_transport"/>
</dbReference>
<proteinExistence type="predicted"/>
<name>A0A212PZ09_9CHLR</name>
<sequence length="411" mass="44492">MRRFAAMQMLLMLGIIGGIGGWALLRPPRSAEGIEMRFSGTLTGRSVRLSTEVGGTVRWLADEGTTVEAGEIVAELEDPVLRQQFQEAEAAVEAARAELAALEAGASPEQLAALAAQVRQAEAERAMAEGLWRMALRQLQTPQDLERQILEARTALAAAEQGVERARADLEKARAERDRLPFDQREIADRQVAAAEAALRAAEAERDAARARLEGLLRIRQQPLALQAQVHAAEAQARAAEAAVRAAQARLDRARNGPARWERDAARAAVALAEARRDLLRLQVERLRLTAPFTATVSEHLARVGETLGAGQPVLSLSTVDPLEITIYVPVGQVGRLRVGQPVKVQVDAFPGETFPGVIARIAPEATFTPRNVQTREERQALVFPVTVRVPNPEGRLKAGMPADVLLSLGP</sequence>
<dbReference type="Pfam" id="PF25954">
    <property type="entry name" value="Beta-barrel_RND_2"/>
    <property type="match status" value="1"/>
</dbReference>
<evidence type="ECO:0000256" key="3">
    <source>
        <dbReference type="SAM" id="Coils"/>
    </source>
</evidence>
<evidence type="ECO:0000256" key="1">
    <source>
        <dbReference type="ARBA" id="ARBA00004196"/>
    </source>
</evidence>
<protein>
    <submittedName>
        <fullName evidence="5">HlyD family secretion protein</fullName>
    </submittedName>
</protein>
<accession>A0A212PZ09</accession>
<dbReference type="Gene3D" id="2.40.30.170">
    <property type="match status" value="1"/>
</dbReference>
<dbReference type="AlphaFoldDB" id="A0A212PZ09"/>
<evidence type="ECO:0000313" key="6">
    <source>
        <dbReference type="Proteomes" id="UP000197025"/>
    </source>
</evidence>
<dbReference type="EMBL" id="FYEK01000003">
    <property type="protein sequence ID" value="SNB52307.1"/>
    <property type="molecule type" value="Genomic_DNA"/>
</dbReference>
<evidence type="ECO:0000259" key="4">
    <source>
        <dbReference type="Pfam" id="PF25954"/>
    </source>
</evidence>
<organism evidence="5 6">
    <name type="scientific">Thermoflexus hugenholtzii JAD2</name>
    <dbReference type="NCBI Taxonomy" id="877466"/>
    <lineage>
        <taxon>Bacteria</taxon>
        <taxon>Bacillati</taxon>
        <taxon>Chloroflexota</taxon>
        <taxon>Thermoflexia</taxon>
        <taxon>Thermoflexales</taxon>
        <taxon>Thermoflexaceae</taxon>
        <taxon>Thermoflexus</taxon>
    </lineage>
</organism>
<dbReference type="PANTHER" id="PTHR32347:SF23">
    <property type="entry name" value="BLL5650 PROTEIN"/>
    <property type="match status" value="1"/>
</dbReference>
<feature type="domain" description="CusB-like beta-barrel" evidence="4">
    <location>
        <begin position="326"/>
        <end position="407"/>
    </location>
</feature>
<evidence type="ECO:0000256" key="2">
    <source>
        <dbReference type="ARBA" id="ARBA00023054"/>
    </source>
</evidence>
<dbReference type="SUPFAM" id="SSF111369">
    <property type="entry name" value="HlyD-like secretion proteins"/>
    <property type="match status" value="1"/>
</dbReference>
<dbReference type="Proteomes" id="UP000197025">
    <property type="component" value="Unassembled WGS sequence"/>
</dbReference>
<reference evidence="6" key="1">
    <citation type="submission" date="2017-06" db="EMBL/GenBank/DDBJ databases">
        <authorList>
            <person name="Varghese N."/>
            <person name="Submissions S."/>
        </authorList>
    </citation>
    <scope>NUCLEOTIDE SEQUENCE [LARGE SCALE GENOMIC DNA]</scope>
    <source>
        <strain evidence="6">JAD2</strain>
    </source>
</reference>
<dbReference type="OrthoDB" id="140298at2"/>
<dbReference type="GO" id="GO:0030313">
    <property type="term" value="C:cell envelope"/>
    <property type="evidence" value="ECO:0007669"/>
    <property type="project" value="UniProtKB-SubCell"/>
</dbReference>
<dbReference type="PRINTS" id="PR01490">
    <property type="entry name" value="RTXTOXIND"/>
</dbReference>